<dbReference type="Pfam" id="PF04773">
    <property type="entry name" value="FecR"/>
    <property type="match status" value="1"/>
</dbReference>
<keyword evidence="4" id="KW-1185">Reference proteome</keyword>
<feature type="domain" description="FecR protein" evidence="2">
    <location>
        <begin position="102"/>
        <end position="197"/>
    </location>
</feature>
<evidence type="ECO:0000256" key="1">
    <source>
        <dbReference type="SAM" id="Phobius"/>
    </source>
</evidence>
<dbReference type="Proteomes" id="UP000294498">
    <property type="component" value="Unassembled WGS sequence"/>
</dbReference>
<accession>A0A4R8DRX5</accession>
<dbReference type="PANTHER" id="PTHR30273">
    <property type="entry name" value="PERIPLASMIC SIGNAL SENSOR AND SIGMA FACTOR ACTIVATOR FECR-RELATED"/>
    <property type="match status" value="1"/>
</dbReference>
<evidence type="ECO:0000259" key="2">
    <source>
        <dbReference type="Pfam" id="PF04773"/>
    </source>
</evidence>
<dbReference type="AlphaFoldDB" id="A0A4R8DRX5"/>
<proteinExistence type="predicted"/>
<dbReference type="GO" id="GO:0016989">
    <property type="term" value="F:sigma factor antagonist activity"/>
    <property type="evidence" value="ECO:0007669"/>
    <property type="project" value="TreeGrafter"/>
</dbReference>
<evidence type="ECO:0000313" key="3">
    <source>
        <dbReference type="EMBL" id="TDX00982.1"/>
    </source>
</evidence>
<dbReference type="Gene3D" id="2.60.120.1440">
    <property type="match status" value="1"/>
</dbReference>
<evidence type="ECO:0000313" key="4">
    <source>
        <dbReference type="Proteomes" id="UP000294498"/>
    </source>
</evidence>
<name>A0A4R8DRX5_9BACT</name>
<dbReference type="InterPro" id="IPR006860">
    <property type="entry name" value="FecR"/>
</dbReference>
<protein>
    <submittedName>
        <fullName evidence="3">FecR family protein</fullName>
    </submittedName>
</protein>
<reference evidence="3 4" key="1">
    <citation type="submission" date="2019-03" db="EMBL/GenBank/DDBJ databases">
        <title>Genomic Encyclopedia of Type Strains, Phase IV (KMG-IV): sequencing the most valuable type-strain genomes for metagenomic binning, comparative biology and taxonomic classification.</title>
        <authorList>
            <person name="Goeker M."/>
        </authorList>
    </citation>
    <scope>NUCLEOTIDE SEQUENCE [LARGE SCALE GENOMIC DNA]</scope>
    <source>
        <strain evidence="3 4">DSM 100059</strain>
    </source>
</reference>
<keyword evidence="1" id="KW-0472">Membrane</keyword>
<sequence length="318" mass="35920">MEPKDEHIRLLLQRYKDGQCTTEELALLHAWLDAQTAGAEGEAPVFGSAGDRDRTREALWAAVNPRRGRVAQMRWMWAAAAILLLGVSSWVAYTLRTPAGWDTYATTDQSRLVALADGSKVWMDHFTTIRIAKDFKRRRDIQLDKGSVFCDVAHDTDHPFRVASGVFDVRDLGTAFSVSRYERWQGLKVAVIHGIVEVRHGGDVVDTLYKEQRLRYTDGARPQVIRDSIAEGEADGWISHNIVLHDLTLEEVAQWIEMHYGLHVVNLTQASVRTYEVQLDKGAGVQDMLDILNLILQNNHIELTKSDTTVTIRSSNHH</sequence>
<dbReference type="EMBL" id="SODV01000001">
    <property type="protein sequence ID" value="TDX00982.1"/>
    <property type="molecule type" value="Genomic_DNA"/>
</dbReference>
<organism evidence="3 4">
    <name type="scientific">Dinghuibacter silviterrae</name>
    <dbReference type="NCBI Taxonomy" id="1539049"/>
    <lineage>
        <taxon>Bacteria</taxon>
        <taxon>Pseudomonadati</taxon>
        <taxon>Bacteroidota</taxon>
        <taxon>Chitinophagia</taxon>
        <taxon>Chitinophagales</taxon>
        <taxon>Chitinophagaceae</taxon>
        <taxon>Dinghuibacter</taxon>
    </lineage>
</organism>
<gene>
    <name evidence="3" type="ORF">EDB95_2013</name>
</gene>
<dbReference type="OrthoDB" id="657365at2"/>
<keyword evidence="1" id="KW-0812">Transmembrane</keyword>
<dbReference type="RefSeq" id="WP_133993146.1">
    <property type="nucleotide sequence ID" value="NZ_SODV01000001.1"/>
</dbReference>
<dbReference type="PIRSF" id="PIRSF018266">
    <property type="entry name" value="FecR"/>
    <property type="match status" value="1"/>
</dbReference>
<dbReference type="PANTHER" id="PTHR30273:SF2">
    <property type="entry name" value="PROTEIN FECR"/>
    <property type="match status" value="1"/>
</dbReference>
<dbReference type="InterPro" id="IPR012373">
    <property type="entry name" value="Ferrdict_sens_TM"/>
</dbReference>
<comment type="caution">
    <text evidence="3">The sequence shown here is derived from an EMBL/GenBank/DDBJ whole genome shotgun (WGS) entry which is preliminary data.</text>
</comment>
<feature type="transmembrane region" description="Helical" evidence="1">
    <location>
        <begin position="75"/>
        <end position="93"/>
    </location>
</feature>
<keyword evidence="1" id="KW-1133">Transmembrane helix</keyword>